<dbReference type="STRING" id="1715693.PH7735_02634"/>
<evidence type="ECO:0000313" key="4">
    <source>
        <dbReference type="EMBL" id="CUK02658.1"/>
    </source>
</evidence>
<name>A0A0N7M9S0_9RHOB</name>
<evidence type="ECO:0000313" key="5">
    <source>
        <dbReference type="Proteomes" id="UP000051870"/>
    </source>
</evidence>
<feature type="domain" description="DUF1254" evidence="3">
    <location>
        <begin position="93"/>
        <end position="228"/>
    </location>
</feature>
<dbReference type="AlphaFoldDB" id="A0A0N7M9S0"/>
<dbReference type="Pfam" id="PF06742">
    <property type="entry name" value="DUF1214"/>
    <property type="match status" value="1"/>
</dbReference>
<sequence length="508" mass="56885">MTRSFTQTSKPTPRMRSVSAMALATALSVFAPMTLAQTFNDTGDILARSAAVEDIEYQMMVQRATQTAIWGMPAAGMVDFLKGIRRDLGGDYNDVIYLNKPFDSKHGFLTANDVTAYSWASMTSKPGALVIEVPAATDKVSYFGTIVNAWDAPIADVGPDGHDKGKGGKYVMLPPGYDGDLSLEDLTSAGYFPFETDTYEYGFSFRPRLYNGATDADAADYAQTIKIYYLSEAENPPPNTYHEASDVPYDSLPYYNHTYFEDLNDYVQNNPVRPQDKVMVNFLKDLGIEKGKPFEPTERQLKAMNEGLVLAYAAMQRYFVEPGLATVPLWVDDAGKLKNQWLVWDFAEGQPEAGFPYETETEVLVDDRAGGSYFWITYLPKFLGGGTFYLTGLRDSNGDMFDHNASYKLNVPADTPAKDFWSVIVYSMETKSFIRDVERVGLSSRDADTMHINDDGSYDIYFGPEAPEGMEKNWIPTTESYFLLFRLYGPKDGWLKSGWMLGDLEKIN</sequence>
<dbReference type="Gene3D" id="1.10.3360.10">
    <property type="entry name" value="VPA0735-like domain"/>
    <property type="match status" value="1"/>
</dbReference>
<evidence type="ECO:0000259" key="3">
    <source>
        <dbReference type="Pfam" id="PF06863"/>
    </source>
</evidence>
<proteinExistence type="predicted"/>
<feature type="chain" id="PRO_5006016000" description="DUF1254 domain-containing protein" evidence="1">
    <location>
        <begin position="32"/>
        <end position="508"/>
    </location>
</feature>
<dbReference type="InterPro" id="IPR037049">
    <property type="entry name" value="DUF1214_C_sf"/>
</dbReference>
<reference evidence="5" key="1">
    <citation type="submission" date="2015-09" db="EMBL/GenBank/DDBJ databases">
        <authorList>
            <person name="Rodrigo-Torres Lidia"/>
            <person name="Arahal R.David."/>
        </authorList>
    </citation>
    <scope>NUCLEOTIDE SEQUENCE [LARGE SCALE GENOMIC DNA]</scope>
    <source>
        <strain evidence="5">CECT 7735</strain>
    </source>
</reference>
<evidence type="ECO:0000259" key="2">
    <source>
        <dbReference type="Pfam" id="PF06742"/>
    </source>
</evidence>
<dbReference type="PANTHER" id="PTHR36509:SF3">
    <property type="entry name" value="SIGNAL PEPTIDE PROTEIN"/>
    <property type="match status" value="1"/>
</dbReference>
<organism evidence="4 5">
    <name type="scientific">Shimia thalassica</name>
    <dbReference type="NCBI Taxonomy" id="1715693"/>
    <lineage>
        <taxon>Bacteria</taxon>
        <taxon>Pseudomonadati</taxon>
        <taxon>Pseudomonadota</taxon>
        <taxon>Alphaproteobacteria</taxon>
        <taxon>Rhodobacterales</taxon>
        <taxon>Roseobacteraceae</taxon>
    </lineage>
</organism>
<dbReference type="InterPro" id="IPR010679">
    <property type="entry name" value="DUF1254"/>
</dbReference>
<protein>
    <recommendedName>
        <fullName evidence="6">DUF1254 domain-containing protein</fullName>
    </recommendedName>
</protein>
<feature type="domain" description="DUF1214" evidence="2">
    <location>
        <begin position="387"/>
        <end position="491"/>
    </location>
</feature>
<dbReference type="InterPro" id="IPR037050">
    <property type="entry name" value="DUF1254_sf"/>
</dbReference>
<dbReference type="Gene3D" id="2.60.40.1610">
    <property type="entry name" value="Domain of unknown function DUF1254"/>
    <property type="match status" value="1"/>
</dbReference>
<dbReference type="GeneID" id="83881645"/>
<accession>A0A0N7M9S0</accession>
<feature type="signal peptide" evidence="1">
    <location>
        <begin position="1"/>
        <end position="31"/>
    </location>
</feature>
<dbReference type="InterPro" id="IPR010621">
    <property type="entry name" value="DUF1214"/>
</dbReference>
<dbReference type="RefSeq" id="WP_145865327.1">
    <property type="nucleotide sequence ID" value="NZ_CYTW01000002.1"/>
</dbReference>
<dbReference type="SUPFAM" id="SSF160935">
    <property type="entry name" value="VPA0735-like"/>
    <property type="match status" value="1"/>
</dbReference>
<dbReference type="Pfam" id="PF06863">
    <property type="entry name" value="DUF1254"/>
    <property type="match status" value="1"/>
</dbReference>
<dbReference type="EMBL" id="CYTW01000002">
    <property type="protein sequence ID" value="CUK02658.1"/>
    <property type="molecule type" value="Genomic_DNA"/>
</dbReference>
<keyword evidence="5" id="KW-1185">Reference proteome</keyword>
<keyword evidence="1" id="KW-0732">Signal</keyword>
<dbReference type="Gene3D" id="2.60.120.600">
    <property type="entry name" value="Domain of unknown function DUF1214, C-terminal domain"/>
    <property type="match status" value="1"/>
</dbReference>
<evidence type="ECO:0008006" key="6">
    <source>
        <dbReference type="Google" id="ProtNLM"/>
    </source>
</evidence>
<gene>
    <name evidence="4" type="ORF">PH7735_02634</name>
</gene>
<dbReference type="PANTHER" id="PTHR36509">
    <property type="entry name" value="BLL3101 PROTEIN"/>
    <property type="match status" value="1"/>
</dbReference>
<dbReference type="Proteomes" id="UP000051870">
    <property type="component" value="Unassembled WGS sequence"/>
</dbReference>
<evidence type="ECO:0000256" key="1">
    <source>
        <dbReference type="SAM" id="SignalP"/>
    </source>
</evidence>